<dbReference type="AlphaFoldDB" id="A0A544QKY2"/>
<evidence type="ECO:0000313" key="8">
    <source>
        <dbReference type="EMBL" id="TQQ78977.1"/>
    </source>
</evidence>
<evidence type="ECO:0000256" key="2">
    <source>
        <dbReference type="ARBA" id="ARBA00023186"/>
    </source>
</evidence>
<evidence type="ECO:0000256" key="7">
    <source>
        <dbReference type="SAM" id="MobiDB-lite"/>
    </source>
</evidence>
<protein>
    <recommendedName>
        <fullName evidence="3 4">Protein GrpE</fullName>
    </recommendedName>
    <alternativeName>
        <fullName evidence="3">HSP-70 cofactor</fullName>
    </alternativeName>
</protein>
<comment type="subcellular location">
    <subcellularLocation>
        <location evidence="3">Cytoplasm</location>
    </subcellularLocation>
</comment>
<dbReference type="RefSeq" id="WP_142444450.1">
    <property type="nucleotide sequence ID" value="NZ_SESI01000004.1"/>
</dbReference>
<evidence type="ECO:0000256" key="6">
    <source>
        <dbReference type="SAM" id="Coils"/>
    </source>
</evidence>
<evidence type="ECO:0000256" key="3">
    <source>
        <dbReference type="HAMAP-Rule" id="MF_01151"/>
    </source>
</evidence>
<dbReference type="GO" id="GO:0042803">
    <property type="term" value="F:protein homodimerization activity"/>
    <property type="evidence" value="ECO:0007669"/>
    <property type="project" value="InterPro"/>
</dbReference>
<dbReference type="InterPro" id="IPR009012">
    <property type="entry name" value="GrpE_head"/>
</dbReference>
<dbReference type="PANTHER" id="PTHR21237:SF23">
    <property type="entry name" value="GRPE PROTEIN HOMOLOG, MITOCHONDRIAL"/>
    <property type="match status" value="1"/>
</dbReference>
<dbReference type="GO" id="GO:0000774">
    <property type="term" value="F:adenyl-nucleotide exchange factor activity"/>
    <property type="evidence" value="ECO:0007669"/>
    <property type="project" value="InterPro"/>
</dbReference>
<dbReference type="GO" id="GO:0051087">
    <property type="term" value="F:protein-folding chaperone binding"/>
    <property type="evidence" value="ECO:0007669"/>
    <property type="project" value="InterPro"/>
</dbReference>
<dbReference type="Gene3D" id="3.90.20.20">
    <property type="match status" value="1"/>
</dbReference>
<dbReference type="CDD" id="cd00446">
    <property type="entry name" value="GrpE"/>
    <property type="match status" value="1"/>
</dbReference>
<keyword evidence="2 3" id="KW-0143">Chaperone</keyword>
<dbReference type="PROSITE" id="PS01071">
    <property type="entry name" value="GRPE"/>
    <property type="match status" value="1"/>
</dbReference>
<feature type="compositionally biased region" description="Acidic residues" evidence="7">
    <location>
        <begin position="1"/>
        <end position="18"/>
    </location>
</feature>
<organism evidence="8 9">
    <name type="scientific">Halonotius roseus</name>
    <dbReference type="NCBI Taxonomy" id="2511997"/>
    <lineage>
        <taxon>Archaea</taxon>
        <taxon>Methanobacteriati</taxon>
        <taxon>Methanobacteriota</taxon>
        <taxon>Stenosarchaea group</taxon>
        <taxon>Halobacteria</taxon>
        <taxon>Halobacteriales</taxon>
        <taxon>Haloferacaceae</taxon>
        <taxon>Halonotius</taxon>
    </lineage>
</organism>
<dbReference type="EMBL" id="SESI01000004">
    <property type="protein sequence ID" value="TQQ78977.1"/>
    <property type="molecule type" value="Genomic_DNA"/>
</dbReference>
<sequence length="214" mass="23590">MSDDAAAVEESTDEDDDAAPAGYAPDDAEKGNEVSDVATAQLVDRIVDADPSLEAEATELRSRIDSLAEDVDAKDEEIDDLTDKLSRARADFKNYKKRTKKQQEEMKARATEDLVEELIDVRDNLVRALDQDDDADIRPGVESTLEAFDRALEDENVAFISPAAGEEVDPERHEVMQRVDSDQPAGTIADVYQQGYEMAGKILRPARVTVSSDE</sequence>
<dbReference type="InterPro" id="IPR000740">
    <property type="entry name" value="GrpE"/>
</dbReference>
<evidence type="ECO:0000256" key="4">
    <source>
        <dbReference type="RuleBase" id="RU000639"/>
    </source>
</evidence>
<comment type="similarity">
    <text evidence="1 3 5">Belongs to the GrpE family.</text>
</comment>
<dbReference type="HAMAP" id="MF_01151">
    <property type="entry name" value="GrpE"/>
    <property type="match status" value="1"/>
</dbReference>
<name>A0A544QKY2_9EURY</name>
<evidence type="ECO:0000256" key="1">
    <source>
        <dbReference type="ARBA" id="ARBA00009054"/>
    </source>
</evidence>
<feature type="coiled-coil region" evidence="6">
    <location>
        <begin position="57"/>
        <end position="105"/>
    </location>
</feature>
<dbReference type="GO" id="GO:0006457">
    <property type="term" value="P:protein folding"/>
    <property type="evidence" value="ECO:0007669"/>
    <property type="project" value="InterPro"/>
</dbReference>
<dbReference type="PANTHER" id="PTHR21237">
    <property type="entry name" value="GRPE PROTEIN"/>
    <property type="match status" value="1"/>
</dbReference>
<dbReference type="Gene3D" id="2.30.22.10">
    <property type="entry name" value="Head domain of nucleotide exchange factor GrpE"/>
    <property type="match status" value="1"/>
</dbReference>
<comment type="caution">
    <text evidence="8">The sequence shown here is derived from an EMBL/GenBank/DDBJ whole genome shotgun (WGS) entry which is preliminary data.</text>
</comment>
<accession>A0A544QKY2</accession>
<feature type="region of interest" description="Disordered" evidence="7">
    <location>
        <begin position="1"/>
        <end position="35"/>
    </location>
</feature>
<keyword evidence="9" id="KW-1185">Reference proteome</keyword>
<keyword evidence="6" id="KW-0175">Coiled coil</keyword>
<proteinExistence type="inferred from homology"/>
<dbReference type="SUPFAM" id="SSF51064">
    <property type="entry name" value="Head domain of nucleotide exchange factor GrpE"/>
    <property type="match status" value="1"/>
</dbReference>
<dbReference type="Proteomes" id="UP000315385">
    <property type="component" value="Unassembled WGS sequence"/>
</dbReference>
<keyword evidence="3" id="KW-0963">Cytoplasm</keyword>
<dbReference type="Pfam" id="PF01025">
    <property type="entry name" value="GrpE"/>
    <property type="match status" value="1"/>
</dbReference>
<dbReference type="InterPro" id="IPR013805">
    <property type="entry name" value="GrpE_CC"/>
</dbReference>
<dbReference type="GO" id="GO:0051082">
    <property type="term" value="F:unfolded protein binding"/>
    <property type="evidence" value="ECO:0007669"/>
    <property type="project" value="TreeGrafter"/>
</dbReference>
<evidence type="ECO:0000256" key="5">
    <source>
        <dbReference type="RuleBase" id="RU004478"/>
    </source>
</evidence>
<keyword evidence="3 4" id="KW-0346">Stress response</keyword>
<dbReference type="OrthoDB" id="372230at2157"/>
<evidence type="ECO:0000313" key="9">
    <source>
        <dbReference type="Proteomes" id="UP000315385"/>
    </source>
</evidence>
<gene>
    <name evidence="3 8" type="primary">grpE</name>
    <name evidence="8" type="ORF">EWF95_12660</name>
</gene>
<comment type="function">
    <text evidence="3 4">Participates actively in the response to hyperosmotic and heat shock by preventing the aggregation of stress-denatured proteins, in association with DnaK and GrpE. It is the nucleotide exchange factor for DnaK and may function as a thermosensor. Unfolded proteins bind initially to DnaJ; upon interaction with the DnaJ-bound protein, DnaK hydrolyzes its bound ATP, resulting in the formation of a stable complex. GrpE releases ADP from DnaK; ATP binding to DnaK triggers the release of the substrate protein, thus completing the reaction cycle. Several rounds of ATP-dependent interactions between DnaJ, DnaK and GrpE are required for fully efficient folding.</text>
</comment>
<reference evidence="8 9" key="1">
    <citation type="submission" date="2019-02" db="EMBL/GenBank/DDBJ databases">
        <title>Halonotius sp. a new haloqrchaeon isolated from saline water.</title>
        <authorList>
            <person name="Duran-Viseras A."/>
            <person name="Sanchez-Porro C."/>
            <person name="Ventosa A."/>
        </authorList>
    </citation>
    <scope>NUCLEOTIDE SEQUENCE [LARGE SCALE GENOMIC DNA]</scope>
    <source>
        <strain evidence="8 9">F9-27</strain>
    </source>
</reference>
<comment type="subunit">
    <text evidence="3">Homodimer.</text>
</comment>
<dbReference type="GO" id="GO:0005737">
    <property type="term" value="C:cytoplasm"/>
    <property type="evidence" value="ECO:0007669"/>
    <property type="project" value="UniProtKB-SubCell"/>
</dbReference>
<dbReference type="SUPFAM" id="SSF58014">
    <property type="entry name" value="Coiled-coil domain of nucleotide exchange factor GrpE"/>
    <property type="match status" value="1"/>
</dbReference>
<dbReference type="PRINTS" id="PR00773">
    <property type="entry name" value="GRPEPROTEIN"/>
</dbReference>